<proteinExistence type="predicted"/>
<evidence type="ECO:0000256" key="2">
    <source>
        <dbReference type="ARBA" id="ARBA00048898"/>
    </source>
</evidence>
<reference evidence="4" key="1">
    <citation type="submission" date="2021-03" db="EMBL/GenBank/DDBJ databases">
        <authorList>
            <person name="Tran Van P."/>
        </authorList>
    </citation>
    <scope>NUCLEOTIDE SEQUENCE</scope>
</reference>
<protein>
    <recommendedName>
        <fullName evidence="3">DhaK domain-containing protein</fullName>
    </recommendedName>
</protein>
<sequence>MSTGKKLINTVDTCVADMLSGITLALPGLSLHTSKRVILVNRWANRGDSVGLISGGGSGHEPFCAVIKLRTIFGGGPTGYVGGGMLTAAVAGSVFASPPSSSVLHAIRKVGQGTTAGTLVIIANYTGDILNFGLAVEWAKNEGLKVESMVVGEDCALLSQDGTTNSSTGRRGMCGLLFVYKITGAMSEEGKSLREIKATAIEVNNSMATIGVSLSACSLPGSGPLFQVAADEMELGLGVHGEAGKQKLKVT</sequence>
<comment type="catalytic activity">
    <reaction evidence="1">
        <text>D-glyceraldehyde + ATP = D-glyceraldehyde 3-phosphate + ADP + H(+)</text>
        <dbReference type="Rhea" id="RHEA:13941"/>
        <dbReference type="ChEBI" id="CHEBI:15378"/>
        <dbReference type="ChEBI" id="CHEBI:17378"/>
        <dbReference type="ChEBI" id="CHEBI:30616"/>
        <dbReference type="ChEBI" id="CHEBI:59776"/>
        <dbReference type="ChEBI" id="CHEBI:456216"/>
        <dbReference type="EC" id="2.7.1.28"/>
    </reaction>
</comment>
<dbReference type="SUPFAM" id="SSF82549">
    <property type="entry name" value="DAK1/DegV-like"/>
    <property type="match status" value="1"/>
</dbReference>
<dbReference type="PANTHER" id="PTHR28629:SF4">
    <property type="entry name" value="TRIOKINASE_FMN CYCLASE"/>
    <property type="match status" value="1"/>
</dbReference>
<dbReference type="Pfam" id="PF02733">
    <property type="entry name" value="Dak1"/>
    <property type="match status" value="1"/>
</dbReference>
<dbReference type="Gene3D" id="3.30.1180.20">
    <property type="entry name" value="Dihydroxyacetone kinase, domain 2"/>
    <property type="match status" value="1"/>
</dbReference>
<gene>
    <name evidence="4" type="ORF">TPAB3V08_LOCUS649</name>
</gene>
<feature type="domain" description="DhaK" evidence="3">
    <location>
        <begin position="10"/>
        <end position="251"/>
    </location>
</feature>
<dbReference type="EMBL" id="CAJPIN010000504">
    <property type="protein sequence ID" value="CAG2053598.1"/>
    <property type="molecule type" value="Genomic_DNA"/>
</dbReference>
<evidence type="ECO:0000313" key="4">
    <source>
        <dbReference type="EMBL" id="CAG2053598.1"/>
    </source>
</evidence>
<dbReference type="Gene3D" id="3.40.50.10440">
    <property type="entry name" value="Dihydroxyacetone kinase, domain 1"/>
    <property type="match status" value="1"/>
</dbReference>
<comment type="catalytic activity">
    <reaction evidence="2">
        <text>dihydroxyacetone + ATP = dihydroxyacetone phosphate + ADP + H(+)</text>
        <dbReference type="Rhea" id="RHEA:15773"/>
        <dbReference type="ChEBI" id="CHEBI:15378"/>
        <dbReference type="ChEBI" id="CHEBI:16016"/>
        <dbReference type="ChEBI" id="CHEBI:30616"/>
        <dbReference type="ChEBI" id="CHEBI:57642"/>
        <dbReference type="ChEBI" id="CHEBI:456216"/>
        <dbReference type="EC" id="2.7.1.29"/>
    </reaction>
</comment>
<evidence type="ECO:0000259" key="3">
    <source>
        <dbReference type="PROSITE" id="PS51481"/>
    </source>
</evidence>
<dbReference type="Proteomes" id="UP001153148">
    <property type="component" value="Unassembled WGS sequence"/>
</dbReference>
<comment type="caution">
    <text evidence="4">The sequence shown here is derived from an EMBL/GenBank/DDBJ whole genome shotgun (WGS) entry which is preliminary data.</text>
</comment>
<name>A0ABN7NGG0_TIMPD</name>
<dbReference type="PANTHER" id="PTHR28629">
    <property type="entry name" value="TRIOKINASE/FMN CYCLASE"/>
    <property type="match status" value="1"/>
</dbReference>
<dbReference type="PROSITE" id="PS51481">
    <property type="entry name" value="DHAK"/>
    <property type="match status" value="1"/>
</dbReference>
<evidence type="ECO:0000313" key="5">
    <source>
        <dbReference type="Proteomes" id="UP001153148"/>
    </source>
</evidence>
<accession>A0ABN7NGG0</accession>
<evidence type="ECO:0000256" key="1">
    <source>
        <dbReference type="ARBA" id="ARBA00047974"/>
    </source>
</evidence>
<keyword evidence="5" id="KW-1185">Reference proteome</keyword>
<dbReference type="InterPro" id="IPR004006">
    <property type="entry name" value="DhaK_dom"/>
</dbReference>
<organism evidence="4 5">
    <name type="scientific">Timema podura</name>
    <name type="common">Walking stick</name>
    <dbReference type="NCBI Taxonomy" id="61482"/>
    <lineage>
        <taxon>Eukaryota</taxon>
        <taxon>Metazoa</taxon>
        <taxon>Ecdysozoa</taxon>
        <taxon>Arthropoda</taxon>
        <taxon>Hexapoda</taxon>
        <taxon>Insecta</taxon>
        <taxon>Pterygota</taxon>
        <taxon>Neoptera</taxon>
        <taxon>Polyneoptera</taxon>
        <taxon>Phasmatodea</taxon>
        <taxon>Timematodea</taxon>
        <taxon>Timematoidea</taxon>
        <taxon>Timematidae</taxon>
        <taxon>Timema</taxon>
    </lineage>
</organism>
<dbReference type="InterPro" id="IPR050861">
    <property type="entry name" value="Dihydroxyacetone_Kinase"/>
</dbReference>